<evidence type="ECO:0000313" key="2">
    <source>
        <dbReference type="EMBL" id="PSN87991.1"/>
    </source>
</evidence>
<gene>
    <name evidence="2" type="ORF">B9Q03_09765</name>
</gene>
<keyword evidence="1" id="KW-1133">Transmembrane helix</keyword>
<organism evidence="2 3">
    <name type="scientific">Candidatus Marsarchaeota G2 archaeon OSP_D</name>
    <dbReference type="NCBI Taxonomy" id="1978157"/>
    <lineage>
        <taxon>Archaea</taxon>
        <taxon>Candidatus Marsarchaeota</taxon>
        <taxon>Candidatus Marsarchaeota group 2</taxon>
    </lineage>
</organism>
<proteinExistence type="predicted"/>
<name>A0A2R6ANR8_9ARCH</name>
<comment type="caution">
    <text evidence="2">The sequence shown here is derived from an EMBL/GenBank/DDBJ whole genome shotgun (WGS) entry which is preliminary data.</text>
</comment>
<accession>A0A2R6ANR8</accession>
<reference evidence="2 3" key="1">
    <citation type="submission" date="2017-04" db="EMBL/GenBank/DDBJ databases">
        <title>Novel microbial lineages endemic to geothermal iron-oxide mats fill important gaps in the evolutionary history of Archaea.</title>
        <authorList>
            <person name="Jay Z.J."/>
            <person name="Beam J.P."/>
            <person name="Dlakic M."/>
            <person name="Rusch D.B."/>
            <person name="Kozubal M.A."/>
            <person name="Inskeep W.P."/>
        </authorList>
    </citation>
    <scope>NUCLEOTIDE SEQUENCE [LARGE SCALE GENOMIC DNA]</scope>
    <source>
        <strain evidence="2">OSP_D</strain>
    </source>
</reference>
<feature type="transmembrane region" description="Helical" evidence="1">
    <location>
        <begin position="5"/>
        <end position="26"/>
    </location>
</feature>
<feature type="transmembrane region" description="Helical" evidence="1">
    <location>
        <begin position="46"/>
        <end position="68"/>
    </location>
</feature>
<keyword evidence="1" id="KW-0812">Transmembrane</keyword>
<dbReference type="EMBL" id="NEXE01000136">
    <property type="protein sequence ID" value="PSN87991.1"/>
    <property type="molecule type" value="Genomic_DNA"/>
</dbReference>
<evidence type="ECO:0000313" key="3">
    <source>
        <dbReference type="Proteomes" id="UP000240322"/>
    </source>
</evidence>
<evidence type="ECO:0000256" key="1">
    <source>
        <dbReference type="SAM" id="Phobius"/>
    </source>
</evidence>
<keyword evidence="1" id="KW-0472">Membrane</keyword>
<dbReference type="AlphaFoldDB" id="A0A2R6ANR8"/>
<dbReference type="Proteomes" id="UP000240322">
    <property type="component" value="Unassembled WGS sequence"/>
</dbReference>
<protein>
    <submittedName>
        <fullName evidence="2">Uncharacterized protein</fullName>
    </submittedName>
</protein>
<sequence>MAARLFAFVVIGLVLCFLAGYLYAYLRVEGVVVELKGELSQAEVELSRLSSNHSVFGGCLILCVVWFAR</sequence>